<proteinExistence type="inferred from homology"/>
<dbReference type="InterPro" id="IPR003358">
    <property type="entry name" value="tRNA_(Gua-N-7)_MeTrfase_Trmb"/>
</dbReference>
<comment type="pathway">
    <text evidence="7">tRNA modification; N(7)-methylguanine-tRNA biosynthesis.</text>
</comment>
<accession>A0AAE9MSS0</accession>
<keyword evidence="4 7" id="KW-0808">Transferase</keyword>
<organism evidence="8 9">
    <name type="scientific">Treponema putidum</name>
    <dbReference type="NCBI Taxonomy" id="221027"/>
    <lineage>
        <taxon>Bacteria</taxon>
        <taxon>Pseudomonadati</taxon>
        <taxon>Spirochaetota</taxon>
        <taxon>Spirochaetia</taxon>
        <taxon>Spirochaetales</taxon>
        <taxon>Treponemataceae</taxon>
        <taxon>Treponema</taxon>
    </lineage>
</organism>
<dbReference type="CDD" id="cd02440">
    <property type="entry name" value="AdoMet_MTases"/>
    <property type="match status" value="1"/>
</dbReference>
<evidence type="ECO:0000256" key="3">
    <source>
        <dbReference type="ARBA" id="ARBA00022603"/>
    </source>
</evidence>
<sequence length="246" mass="28912">MNEDIIDGRDSDQSQEVIECSNLNPHFRSIKTFVLRAGRMTDGQRRNYENFFKKWCVPYSENKIDFTALFQNNNPIIIEIGFGMGTSTAQIAEDNPDKNYLGIEVFKAGVGKLLGEIEEKKLNNVRIIEHDAIEVLENMINDESIDGFHIFFPDPWQKKRNHKRRLVRRPRTDLLSKKLKKGGYIYMVTDWENYAEDAFEQLRETPNLKSKYEKFAPSQSWRPTTKFEKKGLKKEHVINELIFEKE</sequence>
<dbReference type="EMBL" id="CP038804">
    <property type="protein sequence ID" value="UTY33035.1"/>
    <property type="molecule type" value="Genomic_DNA"/>
</dbReference>
<dbReference type="PANTHER" id="PTHR23417:SF14">
    <property type="entry name" value="PENTACOTRIPEPTIDE-REPEAT REGION OF PRORP DOMAIN-CONTAINING PROTEIN"/>
    <property type="match status" value="1"/>
</dbReference>
<feature type="binding site" evidence="7">
    <location>
        <position position="154"/>
    </location>
    <ligand>
        <name>S-adenosyl-L-methionine</name>
        <dbReference type="ChEBI" id="CHEBI:59789"/>
    </ligand>
</feature>
<comment type="similarity">
    <text evidence="7">Belongs to the class I-like SAM-binding methyltransferase superfamily. TrmB family.</text>
</comment>
<dbReference type="SUPFAM" id="SSF53335">
    <property type="entry name" value="S-adenosyl-L-methionine-dependent methyltransferases"/>
    <property type="match status" value="1"/>
</dbReference>
<dbReference type="Proteomes" id="UP001058682">
    <property type="component" value="Chromosome"/>
</dbReference>
<dbReference type="Pfam" id="PF02390">
    <property type="entry name" value="Methyltransf_4"/>
    <property type="match status" value="1"/>
</dbReference>
<dbReference type="Gene3D" id="3.40.50.150">
    <property type="entry name" value="Vaccinia Virus protein VP39"/>
    <property type="match status" value="1"/>
</dbReference>
<dbReference type="EC" id="2.1.1.33" evidence="7"/>
<keyword evidence="5 7" id="KW-0949">S-adenosyl-L-methionine</keyword>
<comment type="function">
    <text evidence="2 7">Catalyzes the formation of N(7)-methylguanine at position 46 (m7G46) in tRNA.</text>
</comment>
<dbReference type="NCBIfam" id="TIGR00091">
    <property type="entry name" value="tRNA (guanosine(46)-N7)-methyltransferase TrmB"/>
    <property type="match status" value="1"/>
</dbReference>
<evidence type="ECO:0000313" key="8">
    <source>
        <dbReference type="EMBL" id="UTY33035.1"/>
    </source>
</evidence>
<comment type="catalytic activity">
    <reaction evidence="1 7">
        <text>guanosine(46) in tRNA + S-adenosyl-L-methionine = N(7)-methylguanosine(46) in tRNA + S-adenosyl-L-homocysteine</text>
        <dbReference type="Rhea" id="RHEA:42708"/>
        <dbReference type="Rhea" id="RHEA-COMP:10188"/>
        <dbReference type="Rhea" id="RHEA-COMP:10189"/>
        <dbReference type="ChEBI" id="CHEBI:57856"/>
        <dbReference type="ChEBI" id="CHEBI:59789"/>
        <dbReference type="ChEBI" id="CHEBI:74269"/>
        <dbReference type="ChEBI" id="CHEBI:74480"/>
        <dbReference type="EC" id="2.1.1.33"/>
    </reaction>
</comment>
<dbReference type="GO" id="GO:0008176">
    <property type="term" value="F:tRNA (guanine(46)-N7)-methyltransferase activity"/>
    <property type="evidence" value="ECO:0007669"/>
    <property type="project" value="UniProtKB-UniRule"/>
</dbReference>
<evidence type="ECO:0000256" key="7">
    <source>
        <dbReference type="HAMAP-Rule" id="MF_01057"/>
    </source>
</evidence>
<feature type="binding site" evidence="7">
    <location>
        <position position="158"/>
    </location>
    <ligand>
        <name>substrate</name>
    </ligand>
</feature>
<comment type="caution">
    <text evidence="7">Lacks conserved residue(s) required for the propagation of feature annotation.</text>
</comment>
<name>A0AAE9MSS0_9SPIR</name>
<reference evidence="8" key="1">
    <citation type="submission" date="2019-04" db="EMBL/GenBank/DDBJ databases">
        <title>Whole genome sequencing of oral phylogroup 2 treponemes.</title>
        <authorList>
            <person name="Chan Y."/>
            <person name="Zeng H.H."/>
            <person name="Yu X.L."/>
            <person name="Leung W.K."/>
            <person name="Watt R.M."/>
        </authorList>
    </citation>
    <scope>NUCLEOTIDE SEQUENCE</scope>
    <source>
        <strain evidence="8">OMZ 835</strain>
    </source>
</reference>
<feature type="binding site" evidence="7">
    <location>
        <position position="190"/>
    </location>
    <ligand>
        <name>substrate</name>
    </ligand>
</feature>
<feature type="binding site" evidence="7">
    <location>
        <begin position="225"/>
        <end position="228"/>
    </location>
    <ligand>
        <name>substrate</name>
    </ligand>
</feature>
<keyword evidence="6 7" id="KW-0819">tRNA processing</keyword>
<dbReference type="GO" id="GO:0043527">
    <property type="term" value="C:tRNA methyltransferase complex"/>
    <property type="evidence" value="ECO:0007669"/>
    <property type="project" value="TreeGrafter"/>
</dbReference>
<keyword evidence="3 7" id="KW-0489">Methyltransferase</keyword>
<feature type="binding site" evidence="7">
    <location>
        <position position="104"/>
    </location>
    <ligand>
        <name>S-adenosyl-L-methionine</name>
        <dbReference type="ChEBI" id="CHEBI:59789"/>
    </ligand>
</feature>
<evidence type="ECO:0000256" key="5">
    <source>
        <dbReference type="ARBA" id="ARBA00022691"/>
    </source>
</evidence>
<feature type="binding site" evidence="7">
    <location>
        <position position="79"/>
    </location>
    <ligand>
        <name>S-adenosyl-L-methionine</name>
        <dbReference type="ChEBI" id="CHEBI:59789"/>
    </ligand>
</feature>
<dbReference type="AlphaFoldDB" id="A0AAE9MSS0"/>
<protein>
    <recommendedName>
        <fullName evidence="7">tRNA (guanine-N(7)-)-methyltransferase</fullName>
        <ecNumber evidence="7">2.1.1.33</ecNumber>
    </recommendedName>
    <alternativeName>
        <fullName evidence="7">tRNA (guanine(46)-N(7))-methyltransferase</fullName>
    </alternativeName>
    <alternativeName>
        <fullName evidence="7">tRNA(m7G46)-methyltransferase</fullName>
    </alternativeName>
</protein>
<evidence type="ECO:0000313" key="9">
    <source>
        <dbReference type="Proteomes" id="UP001058682"/>
    </source>
</evidence>
<evidence type="ECO:0000256" key="2">
    <source>
        <dbReference type="ARBA" id="ARBA00003015"/>
    </source>
</evidence>
<dbReference type="InterPro" id="IPR055361">
    <property type="entry name" value="tRNA_methyltr_TrmB_bact"/>
</dbReference>
<gene>
    <name evidence="7 8" type="primary">trmB</name>
    <name evidence="8" type="ORF">E4N74_02680</name>
</gene>
<evidence type="ECO:0000256" key="6">
    <source>
        <dbReference type="ARBA" id="ARBA00022694"/>
    </source>
</evidence>
<evidence type="ECO:0000256" key="4">
    <source>
        <dbReference type="ARBA" id="ARBA00022679"/>
    </source>
</evidence>
<feature type="binding site" evidence="7">
    <location>
        <position position="131"/>
    </location>
    <ligand>
        <name>S-adenosyl-L-methionine</name>
        <dbReference type="ChEBI" id="CHEBI:59789"/>
    </ligand>
</feature>
<dbReference type="HAMAP" id="MF_01057">
    <property type="entry name" value="tRNA_methyltr_TrmB"/>
    <property type="match status" value="1"/>
</dbReference>
<dbReference type="InterPro" id="IPR029063">
    <property type="entry name" value="SAM-dependent_MTases_sf"/>
</dbReference>
<evidence type="ECO:0000256" key="1">
    <source>
        <dbReference type="ARBA" id="ARBA00000142"/>
    </source>
</evidence>
<dbReference type="PANTHER" id="PTHR23417">
    <property type="entry name" value="3-DEOXY-D-MANNO-OCTULOSONIC-ACID TRANSFERASE/TRNA GUANINE-N 7 - -METHYLTRANSFERASE"/>
    <property type="match status" value="1"/>
</dbReference>